<dbReference type="AlphaFoldDB" id="A0A7R8X7G2"/>
<keyword evidence="5" id="KW-0539">Nucleus</keyword>
<dbReference type="PANTHER" id="PTHR13493">
    <property type="entry name" value="ZINC FINGER CCHC DOMAIN-CONTAINING"/>
    <property type="match status" value="1"/>
</dbReference>
<dbReference type="OrthoDB" id="431817at2759"/>
<dbReference type="InterPro" id="IPR039846">
    <property type="entry name" value="ZCCHC4"/>
</dbReference>
<organism evidence="6">
    <name type="scientific">Darwinula stevensoni</name>
    <dbReference type="NCBI Taxonomy" id="69355"/>
    <lineage>
        <taxon>Eukaryota</taxon>
        <taxon>Metazoa</taxon>
        <taxon>Ecdysozoa</taxon>
        <taxon>Arthropoda</taxon>
        <taxon>Crustacea</taxon>
        <taxon>Oligostraca</taxon>
        <taxon>Ostracoda</taxon>
        <taxon>Podocopa</taxon>
        <taxon>Podocopida</taxon>
        <taxon>Darwinulocopina</taxon>
        <taxon>Darwinuloidea</taxon>
        <taxon>Darwinulidae</taxon>
        <taxon>Darwinula</taxon>
    </lineage>
</organism>
<evidence type="ECO:0000256" key="1">
    <source>
        <dbReference type="ARBA" id="ARBA00004496"/>
    </source>
</evidence>
<gene>
    <name evidence="6" type="ORF">DSTB1V02_LOCUS5324</name>
</gene>
<evidence type="ECO:0000256" key="5">
    <source>
        <dbReference type="ARBA" id="ARBA00023242"/>
    </source>
</evidence>
<protein>
    <recommendedName>
        <fullName evidence="8">Zinc finger CCHC domain-containing protein 4</fullName>
    </recommendedName>
</protein>
<dbReference type="Pfam" id="PF10237">
    <property type="entry name" value="N6-adenineMlase"/>
    <property type="match status" value="1"/>
</dbReference>
<keyword evidence="7" id="KW-1185">Reference proteome</keyword>
<evidence type="ECO:0000256" key="3">
    <source>
        <dbReference type="ARBA" id="ARBA00022603"/>
    </source>
</evidence>
<keyword evidence="2" id="KW-0963">Cytoplasm</keyword>
<dbReference type="Proteomes" id="UP000677054">
    <property type="component" value="Unassembled WGS sequence"/>
</dbReference>
<dbReference type="InterPro" id="IPR002052">
    <property type="entry name" value="DNA_methylase_N6_adenine_CS"/>
</dbReference>
<dbReference type="InterPro" id="IPR041370">
    <property type="entry name" value="Mlase_EEF1AKMT1/ZCCHC4"/>
</dbReference>
<name>A0A7R8X7G2_9CRUS</name>
<dbReference type="PROSITE" id="PS00092">
    <property type="entry name" value="N6_MTASE"/>
    <property type="match status" value="1"/>
</dbReference>
<evidence type="ECO:0000256" key="4">
    <source>
        <dbReference type="ARBA" id="ARBA00022679"/>
    </source>
</evidence>
<dbReference type="GO" id="GO:0003676">
    <property type="term" value="F:nucleic acid binding"/>
    <property type="evidence" value="ECO:0007669"/>
    <property type="project" value="InterPro"/>
</dbReference>
<comment type="subcellular location">
    <subcellularLocation>
        <location evidence="1">Cytoplasm</location>
    </subcellularLocation>
</comment>
<accession>A0A7R8X7G2</accession>
<sequence>MMQKPRGIYSVVESCFEENPFCIHGPMLLFKKSKDDGNEELFYACSATRKNNGCSPHIPFSIWKAKKISPSPKHHQKCPTEPQSLTSHPKGKLVILCCDCGLPVGHNDSHESHVKVEGNKGYLLHHPSMWLTPHSDGTAQAQYFFSKPVVEVILKNLRSLGIQSIICIGCPSLLEAAQSNTLLLDIDERFHNFWSQDSFLHYNMYNHWFFHDGDRQRFLDWLQTQNSQRLAIVIDPPFGGRLDALSHSVHRLLKDCRECGVPSTVLLLFSPYFMEKHVKECFGTRMEMLDYKVSYTNHKSFALGSTGSGQGSTVRIFTDIRSKDFPLPEKDGYKFCRPCERYVSAENSHCGACGSCTSKLTFPPVSIEKEENQRDSFDFGRPTVRPLPEVPPLRETVVAALRLLRQVPPLRQGVPVFPRRRLPRRGDAMFGGRSRKRKSEKKEEMQDLLLFEARSYLQTILLRSVAKGP</sequence>
<evidence type="ECO:0000313" key="7">
    <source>
        <dbReference type="Proteomes" id="UP000677054"/>
    </source>
</evidence>
<evidence type="ECO:0000313" key="6">
    <source>
        <dbReference type="EMBL" id="CAD7245451.1"/>
    </source>
</evidence>
<dbReference type="GO" id="GO:0008988">
    <property type="term" value="F:rRNA (adenine-N6-)-methyltransferase activity"/>
    <property type="evidence" value="ECO:0007669"/>
    <property type="project" value="InterPro"/>
</dbReference>
<keyword evidence="3" id="KW-0489">Methyltransferase</keyword>
<dbReference type="EMBL" id="CAJPEV010000855">
    <property type="protein sequence ID" value="CAG0889117.1"/>
    <property type="molecule type" value="Genomic_DNA"/>
</dbReference>
<evidence type="ECO:0000256" key="2">
    <source>
        <dbReference type="ARBA" id="ARBA00022490"/>
    </source>
</evidence>
<reference evidence="6" key="1">
    <citation type="submission" date="2020-11" db="EMBL/GenBank/DDBJ databases">
        <authorList>
            <person name="Tran Van P."/>
        </authorList>
    </citation>
    <scope>NUCLEOTIDE SEQUENCE</scope>
</reference>
<dbReference type="GO" id="GO:0005737">
    <property type="term" value="C:cytoplasm"/>
    <property type="evidence" value="ECO:0007669"/>
    <property type="project" value="UniProtKB-SubCell"/>
</dbReference>
<keyword evidence="4" id="KW-0808">Transferase</keyword>
<feature type="non-terminal residue" evidence="6">
    <location>
        <position position="1"/>
    </location>
</feature>
<evidence type="ECO:0008006" key="8">
    <source>
        <dbReference type="Google" id="ProtNLM"/>
    </source>
</evidence>
<dbReference type="PANTHER" id="PTHR13493:SF3">
    <property type="entry name" value="RRNA N6-ADENOSINE-METHYLTRANSFERASE ZCCHC4"/>
    <property type="match status" value="1"/>
</dbReference>
<dbReference type="GO" id="GO:0005730">
    <property type="term" value="C:nucleolus"/>
    <property type="evidence" value="ECO:0007669"/>
    <property type="project" value="TreeGrafter"/>
</dbReference>
<proteinExistence type="predicted"/>
<dbReference type="EMBL" id="LR900372">
    <property type="protein sequence ID" value="CAD7245451.1"/>
    <property type="molecule type" value="Genomic_DNA"/>
</dbReference>